<evidence type="ECO:0000313" key="7">
    <source>
        <dbReference type="Proteomes" id="UP000199328"/>
    </source>
</evidence>
<dbReference type="AlphaFoldDB" id="A0A1G8YYN4"/>
<dbReference type="InterPro" id="IPR051013">
    <property type="entry name" value="MBL_superfamily_lactonases"/>
</dbReference>
<dbReference type="Gene3D" id="3.60.15.10">
    <property type="entry name" value="Ribonuclease Z/Hydroxyacylglutathione hydrolase-like"/>
    <property type="match status" value="1"/>
</dbReference>
<dbReference type="SMART" id="SM00849">
    <property type="entry name" value="Lactamase_B"/>
    <property type="match status" value="1"/>
</dbReference>
<keyword evidence="4" id="KW-0862">Zinc</keyword>
<dbReference type="OrthoDB" id="9773738at2"/>
<evidence type="ECO:0000256" key="4">
    <source>
        <dbReference type="ARBA" id="ARBA00022833"/>
    </source>
</evidence>
<dbReference type="GO" id="GO:0046872">
    <property type="term" value="F:metal ion binding"/>
    <property type="evidence" value="ECO:0007669"/>
    <property type="project" value="UniProtKB-KW"/>
</dbReference>
<gene>
    <name evidence="6" type="ORF">SAMN05216257_101484</name>
</gene>
<dbReference type="SUPFAM" id="SSF56281">
    <property type="entry name" value="Metallo-hydrolase/oxidoreductase"/>
    <property type="match status" value="1"/>
</dbReference>
<protein>
    <submittedName>
        <fullName evidence="6">Glyoxylase, beta-lactamase superfamily II</fullName>
    </submittedName>
</protein>
<organism evidence="6 7">
    <name type="scientific">Meinhardsimonia xiamenensis</name>
    <dbReference type="NCBI Taxonomy" id="990712"/>
    <lineage>
        <taxon>Bacteria</taxon>
        <taxon>Pseudomonadati</taxon>
        <taxon>Pseudomonadota</taxon>
        <taxon>Alphaproteobacteria</taxon>
        <taxon>Rhodobacterales</taxon>
        <taxon>Paracoccaceae</taxon>
        <taxon>Meinhardsimonia</taxon>
    </lineage>
</organism>
<comment type="similarity">
    <text evidence="1">Belongs to the metallo-beta-lactamase superfamily.</text>
</comment>
<feature type="domain" description="Metallo-beta-lactamase" evidence="5">
    <location>
        <begin position="80"/>
        <end position="284"/>
    </location>
</feature>
<evidence type="ECO:0000313" key="6">
    <source>
        <dbReference type="EMBL" id="SDK07090.1"/>
    </source>
</evidence>
<dbReference type="InterPro" id="IPR001279">
    <property type="entry name" value="Metallo-B-lactamas"/>
</dbReference>
<proteinExistence type="inferred from homology"/>
<dbReference type="Proteomes" id="UP000199328">
    <property type="component" value="Unassembled WGS sequence"/>
</dbReference>
<dbReference type="STRING" id="990712.SAMN05216257_101484"/>
<dbReference type="PANTHER" id="PTHR42978">
    <property type="entry name" value="QUORUM-QUENCHING LACTONASE YTNP-RELATED-RELATED"/>
    <property type="match status" value="1"/>
</dbReference>
<dbReference type="InterPro" id="IPR036866">
    <property type="entry name" value="RibonucZ/Hydroxyglut_hydro"/>
</dbReference>
<evidence type="ECO:0000256" key="1">
    <source>
        <dbReference type="ARBA" id="ARBA00007749"/>
    </source>
</evidence>
<sequence length="307" mass="32868">MQISKRQFIVGGAAALGAAGLPARLWSGTTLEFGELRIDTLSDGYLVMPASFALAGLDAEAVAPILARHGLSPEGPFEPPCNVTLLRDGERVVMFDVGSGPNFMPTAGKLDEALDLLGITRDDVTHVVFTHGHPDHLWGLLDDFGDPAFYNAEFLMGADEFAYWMDPDTVNTIDPARQSFAVGAKNRLEVIADVARTFSDGEEILPGVAARASYGHTPGHMSFEISTGGESVMVVGDAIINHHLAFERPDWPAPSDQDPGTGARTRVALLDRLAHKQMTFIGFHLPGGGIGRAERKPDGGYRFVGMG</sequence>
<name>A0A1G8YYN4_9RHOB</name>
<evidence type="ECO:0000256" key="3">
    <source>
        <dbReference type="ARBA" id="ARBA00022801"/>
    </source>
</evidence>
<keyword evidence="3" id="KW-0378">Hydrolase</keyword>
<keyword evidence="7" id="KW-1185">Reference proteome</keyword>
<dbReference type="PANTHER" id="PTHR42978:SF6">
    <property type="entry name" value="QUORUM-QUENCHING LACTONASE YTNP-RELATED"/>
    <property type="match status" value="1"/>
</dbReference>
<dbReference type="EMBL" id="FNFV01000001">
    <property type="protein sequence ID" value="SDK07090.1"/>
    <property type="molecule type" value="Genomic_DNA"/>
</dbReference>
<reference evidence="7" key="1">
    <citation type="submission" date="2016-10" db="EMBL/GenBank/DDBJ databases">
        <authorList>
            <person name="Varghese N."/>
            <person name="Submissions S."/>
        </authorList>
    </citation>
    <scope>NUCLEOTIDE SEQUENCE [LARGE SCALE GENOMIC DNA]</scope>
    <source>
        <strain evidence="7">CGMCC 1.10789</strain>
    </source>
</reference>
<dbReference type="GO" id="GO:0016787">
    <property type="term" value="F:hydrolase activity"/>
    <property type="evidence" value="ECO:0007669"/>
    <property type="project" value="UniProtKB-KW"/>
</dbReference>
<accession>A0A1G8YYN4</accession>
<keyword evidence="2" id="KW-0479">Metal-binding</keyword>
<evidence type="ECO:0000256" key="2">
    <source>
        <dbReference type="ARBA" id="ARBA00022723"/>
    </source>
</evidence>
<evidence type="ECO:0000259" key="5">
    <source>
        <dbReference type="SMART" id="SM00849"/>
    </source>
</evidence>
<dbReference type="RefSeq" id="WP_092497777.1">
    <property type="nucleotide sequence ID" value="NZ_FNFV01000001.1"/>
</dbReference>
<dbReference type="Pfam" id="PF00753">
    <property type="entry name" value="Lactamase_B"/>
    <property type="match status" value="1"/>
</dbReference>
<dbReference type="CDD" id="cd07720">
    <property type="entry name" value="OPHC2-like_MBL-fold"/>
    <property type="match status" value="1"/>
</dbReference>